<accession>A0ABZ2TLF2</accession>
<dbReference type="PANTHER" id="PTHR10362">
    <property type="entry name" value="HISTIDINE AMMONIA-LYASE"/>
    <property type="match status" value="1"/>
</dbReference>
<dbReference type="Gene3D" id="1.20.200.10">
    <property type="entry name" value="Fumarase/aspartase (Central domain)"/>
    <property type="match status" value="1"/>
</dbReference>
<reference evidence="1 2" key="1">
    <citation type="submission" date="2024-02" db="EMBL/GenBank/DDBJ databases">
        <title>Roseovarius strain W115 nov., isolated from a marine algae.</title>
        <authorList>
            <person name="Lee M.W."/>
            <person name="Lee J.K."/>
            <person name="Kim J.M."/>
            <person name="Choi D.G."/>
            <person name="Baek J.H."/>
            <person name="Bayburt H."/>
            <person name="Jung J.J."/>
            <person name="Han D.M."/>
            <person name="Jeon C.O."/>
        </authorList>
    </citation>
    <scope>NUCLEOTIDE SEQUENCE [LARGE SCALE GENOMIC DNA]</scope>
    <source>
        <strain evidence="1 2">W115</strain>
    </source>
</reference>
<dbReference type="InterPro" id="IPR024083">
    <property type="entry name" value="Fumarase/histidase_N"/>
</dbReference>
<protein>
    <submittedName>
        <fullName evidence="1">Aromatic amino acid ammonia-lyase</fullName>
    </submittedName>
</protein>
<proteinExistence type="predicted"/>
<dbReference type="InterPro" id="IPR008948">
    <property type="entry name" value="L-Aspartase-like"/>
</dbReference>
<dbReference type="CDD" id="cd00332">
    <property type="entry name" value="PAL-HAL"/>
    <property type="match status" value="1"/>
</dbReference>
<sequence>MQTLRLSGRGLSPEALEIAAHGLCKVEISDEALARMAKARVLVDRAVAEGTPVYGVTTGLGARATEVLDAGTLANFSRQTLEGRAQDMGASLPPETVRATLIVRLNTMLLGHSGARPEVAEFLAQVINAGLTPEVGSLGSIGAGDLVINAAMGRVLLGDGEMRGNGGVRPSRDALNDFGLTPLDPAPRDGLALANHSGYSAALAAITLAKATRVYSATQAAAALSLEAFRANLGPFEERVLAVKPLPGQDKAAAHLRELLKGSSLWQSGAARRLQDPLSFRNIPQIHGGLETALAHLRQVVEIELNGSSDNPITLAEDEEILSCGGYHTTELALAVEGVSRAWQHVAMGQVARIARMMEPELTGLPLFLTKPDSGSNGFAPLLKVVEALAAEITQAAQPVPVWPSINARGVEDALSAGSATLNALSRGVEMAAKLSAIELVIAAQGVDLRETSQELGGPMRDWHARVRHHVAPLDADRPMGREIDTLSEALHAFACAEAK</sequence>
<dbReference type="Pfam" id="PF00221">
    <property type="entry name" value="Lyase_aromatic"/>
    <property type="match status" value="1"/>
</dbReference>
<evidence type="ECO:0000313" key="2">
    <source>
        <dbReference type="Proteomes" id="UP001281305"/>
    </source>
</evidence>
<dbReference type="SUPFAM" id="SSF48557">
    <property type="entry name" value="L-aspartase-like"/>
    <property type="match status" value="1"/>
</dbReference>
<dbReference type="Proteomes" id="UP001281305">
    <property type="component" value="Chromosome"/>
</dbReference>
<organism evidence="1 2">
    <name type="scientific">Roseovarius rhodophyticola</name>
    <dbReference type="NCBI Taxonomy" id="3080827"/>
    <lineage>
        <taxon>Bacteria</taxon>
        <taxon>Pseudomonadati</taxon>
        <taxon>Pseudomonadota</taxon>
        <taxon>Alphaproteobacteria</taxon>
        <taxon>Rhodobacterales</taxon>
        <taxon>Roseobacteraceae</taxon>
        <taxon>Roseovarius</taxon>
    </lineage>
</organism>
<keyword evidence="2" id="KW-1185">Reference proteome</keyword>
<name>A0ABZ2TLF2_9RHOB</name>
<dbReference type="EMBL" id="CP146606">
    <property type="protein sequence ID" value="WYK19285.1"/>
    <property type="molecule type" value="Genomic_DNA"/>
</dbReference>
<dbReference type="Gene3D" id="1.10.275.10">
    <property type="entry name" value="Fumarase/aspartase (N-terminal domain)"/>
    <property type="match status" value="1"/>
</dbReference>
<gene>
    <name evidence="1" type="ORF">RZS32_005265</name>
</gene>
<evidence type="ECO:0000313" key="1">
    <source>
        <dbReference type="EMBL" id="WYK19285.1"/>
    </source>
</evidence>
<dbReference type="RefSeq" id="WP_317055977.1">
    <property type="nucleotide sequence ID" value="NZ_CP146606.1"/>
</dbReference>
<dbReference type="InterPro" id="IPR001106">
    <property type="entry name" value="Aromatic_Lyase"/>
</dbReference>